<keyword evidence="4 8" id="KW-0547">Nucleotide-binding</keyword>
<dbReference type="SUPFAM" id="SSF52540">
    <property type="entry name" value="P-loop containing nucleoside triphosphate hydrolases"/>
    <property type="match status" value="1"/>
</dbReference>
<feature type="domain" description="PriA DNA helicase Cys-rich region (CRR)" evidence="11">
    <location>
        <begin position="561"/>
        <end position="585"/>
    </location>
</feature>
<proteinExistence type="inferred from homology"/>
<comment type="caution">
    <text evidence="8">As this protein does not have any detectable helicase domains, it probably does not have helicase activity.</text>
</comment>
<dbReference type="InterPro" id="IPR040498">
    <property type="entry name" value="PriA_CRR"/>
</dbReference>
<protein>
    <recommendedName>
        <fullName evidence="8">Probable replication restart protein PriA</fullName>
    </recommendedName>
    <alternativeName>
        <fullName evidence="8">Putative ATP-dependent DNA helicase PriA</fullName>
    </alternativeName>
</protein>
<evidence type="ECO:0000256" key="8">
    <source>
        <dbReference type="HAMAP-Rule" id="MF_00983"/>
    </source>
</evidence>
<dbReference type="Pfam" id="PF18074">
    <property type="entry name" value="PriA_C"/>
    <property type="match status" value="1"/>
</dbReference>
<keyword evidence="5 8" id="KW-0862">Zinc</keyword>
<dbReference type="GO" id="GO:0006310">
    <property type="term" value="P:DNA recombination"/>
    <property type="evidence" value="ECO:0007669"/>
    <property type="project" value="InterPro"/>
</dbReference>
<dbReference type="GO" id="GO:0003677">
    <property type="term" value="F:DNA binding"/>
    <property type="evidence" value="ECO:0007669"/>
    <property type="project" value="UniProtKB-UniRule"/>
</dbReference>
<accession>A0AAU7UEB7</accession>
<evidence type="ECO:0000259" key="11">
    <source>
        <dbReference type="Pfam" id="PF18319"/>
    </source>
</evidence>
<evidence type="ECO:0000256" key="3">
    <source>
        <dbReference type="ARBA" id="ARBA00022723"/>
    </source>
</evidence>
<evidence type="ECO:0000313" key="12">
    <source>
        <dbReference type="EMBL" id="XBV86755.1"/>
    </source>
</evidence>
<feature type="binding site" evidence="8">
    <location>
        <position position="592"/>
    </location>
    <ligand>
        <name>Zn(2+)</name>
        <dbReference type="ChEBI" id="CHEBI:29105"/>
        <label>1</label>
    </ligand>
</feature>
<comment type="cofactor">
    <cofactor evidence="8">
        <name>Zn(2+)</name>
        <dbReference type="ChEBI" id="CHEBI:29105"/>
    </cofactor>
    <text evidence="8">Binds 2 zinc ions per subunit.</text>
</comment>
<dbReference type="InterPro" id="IPR041236">
    <property type="entry name" value="PriA_C"/>
</dbReference>
<sequence>MPTRPSSPSAVRPWLVALPLPIGPCDFAAPHGTAGGPPLGCRVLVPWRGELTVGLVVGEGEGKGQPRLREVVQVLDPSATPHVGPGFLAAIRELAAAARLPLGLLCSDLIGVGWTARVEHRVRAVAGADLSAFGVNVPGPDFQDAEHFDPLRLDSIREQGLLDEHFGPLARTVSGYQAVPWEHLQAQERVVVRWEAREGQITLTGRQQDAWRWLSEHGPQPSPAAWARGAGVSGSVVSGVIERGWAAQVGQPATAPAAWTVLRDRGPFPSQAAWAEAAGVPISTVARLLARGWATQVQLPAPAPALPDAAPRGVRPAPDTLPEAPLWRLHGGRASERHARLAARIRRLLDVGRGVLVLAPDAATLRQAWQDLSGLAQGCGTAAVCYNGTLSEPQREHAWTLIQSERARLVIGSALALAAPLPDLGLIVVLEEASDAHKLLSGSRVFLPDLALRAARYLETPLAYVGCVPAAETLHHPGEVLPPPRVRLHIVDYGNPQQQAELGPLSSPHLRPGDLGYPLSHDLARVLRQVQERGRQAALLAPRRGYSALLRCPGCQHTPGCPHCDVPLRFHQEQRALHCHQCGFHTAIPDRCDECGEPMWQARGPGTEWIAQEVRRLLPGFPVYRYDRDQQDDLALLQQGEPGVVVGTQALLSLDAPPNLALLGITLADTWLAASDFRAGERYHRLLRQLSEWHPSRAPLLVVQTFQAQHPALQALRSGHNAELYVQAERRARKALGYPPYRLLAHVEVAARDRDRARVAAQEVADALYGAGADAQELLGPAPSPLSRVKGVYPYQLLLRPRDEARLGVLLGALDRRFAARVRVDVSPRGMML</sequence>
<dbReference type="PANTHER" id="PTHR30580">
    <property type="entry name" value="PRIMOSOMAL PROTEIN N"/>
    <property type="match status" value="1"/>
</dbReference>
<evidence type="ECO:0000259" key="9">
    <source>
        <dbReference type="Pfam" id="PF17764"/>
    </source>
</evidence>
<dbReference type="KEGG" id="dsc:ABOD76_10720"/>
<dbReference type="GO" id="GO:0006302">
    <property type="term" value="P:double-strand break repair"/>
    <property type="evidence" value="ECO:0007669"/>
    <property type="project" value="InterPro"/>
</dbReference>
<feature type="binding site" evidence="8">
    <location>
        <position position="595"/>
    </location>
    <ligand>
        <name>Zn(2+)</name>
        <dbReference type="ChEBI" id="CHEBI:29105"/>
        <label>1</label>
    </ligand>
</feature>
<dbReference type="GO" id="GO:0006270">
    <property type="term" value="P:DNA replication initiation"/>
    <property type="evidence" value="ECO:0007669"/>
    <property type="project" value="TreeGrafter"/>
</dbReference>
<dbReference type="Pfam" id="PF18319">
    <property type="entry name" value="Zn_ribbon_PriA"/>
    <property type="match status" value="1"/>
</dbReference>
<feature type="binding site" evidence="8">
    <location>
        <position position="579"/>
    </location>
    <ligand>
        <name>Zn(2+)</name>
        <dbReference type="ChEBI" id="CHEBI:29105"/>
        <label>2</label>
    </ligand>
</feature>
<gene>
    <name evidence="8 12" type="primary">priA</name>
    <name evidence="12" type="ORF">ABOD76_10720</name>
</gene>
<keyword evidence="3 8" id="KW-0479">Metal-binding</keyword>
<dbReference type="InterPro" id="IPR027417">
    <property type="entry name" value="P-loop_NTPase"/>
</dbReference>
<comment type="function">
    <text evidence="8">Initiates the restart of stalled replication forks, which reloads the replicative helicase on sites other than the origin of replication. Recognizes and binds to abandoned replication forks and remodels them to uncover a helicase loading site. Promotes assembly of the primosome at these replication forks.</text>
</comment>
<feature type="domain" description="Primosomal protein N C-terminal" evidence="10">
    <location>
        <begin position="740"/>
        <end position="828"/>
    </location>
</feature>
<dbReference type="AlphaFoldDB" id="A0AAU7UEB7"/>
<feature type="binding site" evidence="8">
    <location>
        <position position="555"/>
    </location>
    <ligand>
        <name>Zn(2+)</name>
        <dbReference type="ChEBI" id="CHEBI:29105"/>
        <label>1</label>
    </ligand>
</feature>
<dbReference type="GO" id="GO:1990077">
    <property type="term" value="C:primosome complex"/>
    <property type="evidence" value="ECO:0007669"/>
    <property type="project" value="UniProtKB-UniRule"/>
</dbReference>
<dbReference type="GO" id="GO:0005524">
    <property type="term" value="F:ATP binding"/>
    <property type="evidence" value="ECO:0007669"/>
    <property type="project" value="UniProtKB-UniRule"/>
</dbReference>
<feature type="binding site" evidence="8">
    <location>
        <position position="564"/>
    </location>
    <ligand>
        <name>Zn(2+)</name>
        <dbReference type="ChEBI" id="CHEBI:29105"/>
        <label>2</label>
    </ligand>
</feature>
<dbReference type="NCBIfam" id="TIGR00595">
    <property type="entry name" value="priA"/>
    <property type="match status" value="1"/>
</dbReference>
<evidence type="ECO:0000256" key="6">
    <source>
        <dbReference type="ARBA" id="ARBA00022840"/>
    </source>
</evidence>
<feature type="binding site" evidence="8">
    <location>
        <position position="552"/>
    </location>
    <ligand>
        <name>Zn(2+)</name>
        <dbReference type="ChEBI" id="CHEBI:29105"/>
        <label>1</label>
    </ligand>
</feature>
<organism evidence="12">
    <name type="scientific">Deinococcus sonorensis KR-87</name>
    <dbReference type="NCBI Taxonomy" id="694439"/>
    <lineage>
        <taxon>Bacteria</taxon>
        <taxon>Thermotogati</taxon>
        <taxon>Deinococcota</taxon>
        <taxon>Deinococci</taxon>
        <taxon>Deinococcales</taxon>
        <taxon>Deinococcaceae</taxon>
        <taxon>Deinococcus</taxon>
    </lineage>
</organism>
<evidence type="ECO:0000259" key="10">
    <source>
        <dbReference type="Pfam" id="PF18074"/>
    </source>
</evidence>
<keyword evidence="6 8" id="KW-0067">ATP-binding</keyword>
<dbReference type="Gene3D" id="3.40.50.300">
    <property type="entry name" value="P-loop containing nucleotide triphosphate hydrolases"/>
    <property type="match status" value="1"/>
</dbReference>
<feature type="domain" description="Primosomal protein N' 3' DNA-binding" evidence="9">
    <location>
        <begin position="16"/>
        <end position="103"/>
    </location>
</feature>
<dbReference type="GO" id="GO:0006269">
    <property type="term" value="P:DNA replication, synthesis of primer"/>
    <property type="evidence" value="ECO:0007669"/>
    <property type="project" value="UniProtKB-KW"/>
</dbReference>
<dbReference type="PANTHER" id="PTHR30580:SF0">
    <property type="entry name" value="PRIMOSOMAL PROTEIN N"/>
    <property type="match status" value="1"/>
</dbReference>
<dbReference type="EMBL" id="CP158299">
    <property type="protein sequence ID" value="XBV86755.1"/>
    <property type="molecule type" value="Genomic_DNA"/>
</dbReference>
<keyword evidence="1 8" id="KW-0639">Primosome</keyword>
<evidence type="ECO:0000256" key="2">
    <source>
        <dbReference type="ARBA" id="ARBA00022705"/>
    </source>
</evidence>
<evidence type="ECO:0000256" key="1">
    <source>
        <dbReference type="ARBA" id="ARBA00022515"/>
    </source>
</evidence>
<dbReference type="RefSeq" id="WP_350244833.1">
    <property type="nucleotide sequence ID" value="NZ_CP158299.1"/>
</dbReference>
<reference evidence="12" key="1">
    <citation type="submission" date="2024-06" db="EMBL/GenBank/DDBJ databases">
        <title>Draft Genome Sequence of Deinococcus sonorensis Type Strain KR-87, a Biofilm Producing Representative of the Genus Deinococcus.</title>
        <authorList>
            <person name="Boren L.S."/>
            <person name="Grosso R.A."/>
            <person name="Hugenberg-Cox A.N."/>
            <person name="Hill J.T.E."/>
            <person name="Albert C.M."/>
            <person name="Tuohy J.M."/>
        </authorList>
    </citation>
    <scope>NUCLEOTIDE SEQUENCE</scope>
    <source>
        <strain evidence="12">KR-87</strain>
    </source>
</reference>
<keyword evidence="7 8" id="KW-0238">DNA-binding</keyword>
<feature type="binding site" evidence="8">
    <location>
        <position position="561"/>
    </location>
    <ligand>
        <name>Zn(2+)</name>
        <dbReference type="ChEBI" id="CHEBI:29105"/>
        <label>2</label>
    </ligand>
</feature>
<dbReference type="InterPro" id="IPR041222">
    <property type="entry name" value="PriA_3primeBD"/>
</dbReference>
<keyword evidence="2 8" id="KW-0235">DNA replication</keyword>
<dbReference type="GO" id="GO:0043138">
    <property type="term" value="F:3'-5' DNA helicase activity"/>
    <property type="evidence" value="ECO:0007669"/>
    <property type="project" value="TreeGrafter"/>
</dbReference>
<evidence type="ECO:0000256" key="4">
    <source>
        <dbReference type="ARBA" id="ARBA00022741"/>
    </source>
</evidence>
<comment type="similarity">
    <text evidence="8">Belongs to the helicase family. PriA subfamily.</text>
</comment>
<comment type="subunit">
    <text evidence="8">Component of the replication restart primosome.</text>
</comment>
<feature type="binding site" evidence="8">
    <location>
        <position position="582"/>
    </location>
    <ligand>
        <name>Zn(2+)</name>
        <dbReference type="ChEBI" id="CHEBI:29105"/>
        <label>2</label>
    </ligand>
</feature>
<evidence type="ECO:0000256" key="5">
    <source>
        <dbReference type="ARBA" id="ARBA00022833"/>
    </source>
</evidence>
<dbReference type="Pfam" id="PF17764">
    <property type="entry name" value="PriA_3primeBD"/>
    <property type="match status" value="1"/>
</dbReference>
<evidence type="ECO:0000256" key="7">
    <source>
        <dbReference type="ARBA" id="ARBA00023125"/>
    </source>
</evidence>
<dbReference type="GO" id="GO:0008270">
    <property type="term" value="F:zinc ion binding"/>
    <property type="evidence" value="ECO:0007669"/>
    <property type="project" value="UniProtKB-UniRule"/>
</dbReference>
<dbReference type="InterPro" id="IPR005259">
    <property type="entry name" value="PriA"/>
</dbReference>
<name>A0AAU7UEB7_9DEIO</name>
<dbReference type="HAMAP" id="MF_00983">
    <property type="entry name" value="PriA"/>
    <property type="match status" value="1"/>
</dbReference>